<sequence length="96" mass="10024">MSRQKRGLFSTLAAVGAVGAVAGLAWRWAQRHRGANALHHRDLSRWEGEGGALAASGQSAPQNGAPAPAKPLEPASPEMTNGATATPWPFPHGTRH</sequence>
<accession>A0A1H7W1I3</accession>
<dbReference type="EMBL" id="FOAJ01000029">
    <property type="protein sequence ID" value="SEM15174.1"/>
    <property type="molecule type" value="Genomic_DNA"/>
</dbReference>
<feature type="region of interest" description="Disordered" evidence="1">
    <location>
        <begin position="48"/>
        <end position="96"/>
    </location>
</feature>
<gene>
    <name evidence="2" type="ORF">SAMN05192542_12934</name>
</gene>
<protein>
    <submittedName>
        <fullName evidence="2">Uncharacterized protein</fullName>
    </submittedName>
</protein>
<dbReference type="Proteomes" id="UP000199120">
    <property type="component" value="Unassembled WGS sequence"/>
</dbReference>
<evidence type="ECO:0000313" key="2">
    <source>
        <dbReference type="EMBL" id="SEM15174.1"/>
    </source>
</evidence>
<proteinExistence type="predicted"/>
<reference evidence="3" key="1">
    <citation type="submission" date="2016-10" db="EMBL/GenBank/DDBJ databases">
        <authorList>
            <person name="Varghese N."/>
            <person name="Submissions S."/>
        </authorList>
    </citation>
    <scope>NUCLEOTIDE SEQUENCE [LARGE SCALE GENOMIC DNA]</scope>
    <source>
        <strain evidence="3">LMG 26416</strain>
    </source>
</reference>
<keyword evidence="3" id="KW-1185">Reference proteome</keyword>
<dbReference type="OrthoDB" id="9100881at2"/>
<evidence type="ECO:0000256" key="1">
    <source>
        <dbReference type="SAM" id="MobiDB-lite"/>
    </source>
</evidence>
<evidence type="ECO:0000313" key="3">
    <source>
        <dbReference type="Proteomes" id="UP000199120"/>
    </source>
</evidence>
<organism evidence="2 3">
    <name type="scientific">Paraburkholderia caballeronis</name>
    <dbReference type="NCBI Taxonomy" id="416943"/>
    <lineage>
        <taxon>Bacteria</taxon>
        <taxon>Pseudomonadati</taxon>
        <taxon>Pseudomonadota</taxon>
        <taxon>Betaproteobacteria</taxon>
        <taxon>Burkholderiales</taxon>
        <taxon>Burkholderiaceae</taxon>
        <taxon>Paraburkholderia</taxon>
    </lineage>
</organism>
<dbReference type="AlphaFoldDB" id="A0A1H7W1I3"/>
<name>A0A1H7W1I3_9BURK</name>
<dbReference type="RefSeq" id="WP_090547082.1">
    <property type="nucleotide sequence ID" value="NZ_FNSR01000001.1"/>
</dbReference>